<keyword evidence="4 7" id="KW-0378">Hydrolase</keyword>
<dbReference type="InterPro" id="IPR050347">
    <property type="entry name" value="Bact_Beta-galactosidase"/>
</dbReference>
<dbReference type="SUPFAM" id="SSF49303">
    <property type="entry name" value="beta-Galactosidase/glucuronidase domain"/>
    <property type="match status" value="2"/>
</dbReference>
<dbReference type="InterPro" id="IPR011013">
    <property type="entry name" value="Gal_mutarotase_sf_dom"/>
</dbReference>
<dbReference type="Pfam" id="PF00703">
    <property type="entry name" value="Glyco_hydro_2"/>
    <property type="match status" value="1"/>
</dbReference>
<dbReference type="PANTHER" id="PTHR46323:SF2">
    <property type="entry name" value="BETA-GALACTOSIDASE"/>
    <property type="match status" value="1"/>
</dbReference>
<dbReference type="Pfam" id="PF16353">
    <property type="entry name" value="LacZ_4"/>
    <property type="match status" value="1"/>
</dbReference>
<dbReference type="SMART" id="SM01038">
    <property type="entry name" value="Bgal_small_N"/>
    <property type="match status" value="1"/>
</dbReference>
<dbReference type="InterPro" id="IPR013783">
    <property type="entry name" value="Ig-like_fold"/>
</dbReference>
<dbReference type="SUPFAM" id="SSF74650">
    <property type="entry name" value="Galactose mutarotase-like"/>
    <property type="match status" value="1"/>
</dbReference>
<dbReference type="AlphaFoldDB" id="A0A4S2BLJ3"/>
<dbReference type="PROSITE" id="PS00719">
    <property type="entry name" value="GLYCOSYL_HYDROL_F2_1"/>
    <property type="match status" value="1"/>
</dbReference>
<gene>
    <name evidence="9" type="ORF">E5351_04615</name>
</gene>
<feature type="domain" description="Beta galactosidase small chain/" evidence="8">
    <location>
        <begin position="731"/>
        <end position="1002"/>
    </location>
</feature>
<dbReference type="InterPro" id="IPR006103">
    <property type="entry name" value="Glyco_hydro_2_cat"/>
</dbReference>
<dbReference type="GO" id="GO:0009341">
    <property type="term" value="C:beta-galactosidase complex"/>
    <property type="evidence" value="ECO:0007669"/>
    <property type="project" value="InterPro"/>
</dbReference>
<dbReference type="Gene3D" id="3.20.20.80">
    <property type="entry name" value="Glycosidases"/>
    <property type="match status" value="1"/>
</dbReference>
<dbReference type="Pfam" id="PF02929">
    <property type="entry name" value="Bgal_small_N"/>
    <property type="match status" value="1"/>
</dbReference>
<dbReference type="InterPro" id="IPR008979">
    <property type="entry name" value="Galactose-bd-like_sf"/>
</dbReference>
<evidence type="ECO:0000256" key="5">
    <source>
        <dbReference type="ARBA" id="ARBA00023295"/>
    </source>
</evidence>
<evidence type="ECO:0000256" key="2">
    <source>
        <dbReference type="ARBA" id="ARBA00007401"/>
    </source>
</evidence>
<dbReference type="Gene3D" id="2.60.40.10">
    <property type="entry name" value="Immunoglobulins"/>
    <property type="match status" value="2"/>
</dbReference>
<dbReference type="SUPFAM" id="SSF49785">
    <property type="entry name" value="Galactose-binding domain-like"/>
    <property type="match status" value="1"/>
</dbReference>
<dbReference type="GO" id="GO:0030246">
    <property type="term" value="F:carbohydrate binding"/>
    <property type="evidence" value="ECO:0007669"/>
    <property type="project" value="InterPro"/>
</dbReference>
<dbReference type="InterPro" id="IPR006102">
    <property type="entry name" value="Ig-like_GH2"/>
</dbReference>
<dbReference type="GO" id="GO:0004565">
    <property type="term" value="F:beta-galactosidase activity"/>
    <property type="evidence" value="ECO:0007669"/>
    <property type="project" value="UniProtKB-EC"/>
</dbReference>
<evidence type="ECO:0000313" key="9">
    <source>
        <dbReference type="EMBL" id="TGY15769.1"/>
    </source>
</evidence>
<dbReference type="Pfam" id="PF02836">
    <property type="entry name" value="Glyco_hydro_2_C"/>
    <property type="match status" value="1"/>
</dbReference>
<dbReference type="PRINTS" id="PR00132">
    <property type="entry name" value="GLHYDRLASE2"/>
</dbReference>
<name>A0A4S2BLJ3_9LACO</name>
<keyword evidence="5 7" id="KW-0326">Glycosidase</keyword>
<evidence type="ECO:0000256" key="4">
    <source>
        <dbReference type="ARBA" id="ARBA00022801"/>
    </source>
</evidence>
<dbReference type="InterPro" id="IPR014718">
    <property type="entry name" value="GH-type_carb-bd"/>
</dbReference>
<dbReference type="SUPFAM" id="SSF51445">
    <property type="entry name" value="(Trans)glycosidases"/>
    <property type="match status" value="1"/>
</dbReference>
<accession>A0A4S2BLJ3</accession>
<sequence>MKSDKANLEWLSDPEVFAVNTLPAHSSHPVYASYDEAKNEKSSLVQNLDGAWRVEYAKNYQESPSDFYKEDFDYSDFDYVEVPGNLETQGFGNPQYVNIQYPWDGSEDLHPPMVPKNNPVASYIKKFDLDPSLISKRVSLTFDGAATAIYVWLNGHFIGYSEDSFTPSEFDVTDFIREKDNHLAVAVFKFSSASWLEDQDFWRLSGIFRSVKLKGKKELHLEDLRVNGDVIDDKGNLRIKASLSGNISLKSYVQVSLLNKENKVICSNKRKVTHAINTFSFPQLNIKKWSAEAPHLYQLYVSVISEGRLIEVSKIDVGFRHFEIKDKVMYLNGKRIIFKGVNRHEFNSRFGRSVTKEDMVWDIKNLKQNHINAVRTSHYPNQTYFYELCDKYGIYVIDETNLESHGTWQKVGKEDPKENVPGNNNRWLKNCLFRAENMLRRDFNHPSILMWSCGNESYAGTVIGKMASFFKKNDPSRIVHYEGVFHNRDYDEISDVESRMYAKPEEIEEYLTENPQKPYISCEYMHAMGNSVGGLKLYTDLEKYPQYQGGFIWDYIDQGLEKEINGHKQLVYGGDFDDRPTDYEFCGDGLVFADRRNSPKMAAVKALYNNVKMELENRSLTVKNENLFIDTSRYYFKVSILINGEKVWESQSFDLMVKAQECKKFKLSLPRHLDKNKKEVIYQVVQYLKHDELWAKSGYELGRAQYVKDKFIEKYHPQGRPKLINGDYNIGVEGDDFKVLISKDQGHLVSLKYAGQEYLKKQPQFAFWRPLTDNDRGAKMGFEMAKWENAAKYAKLTDIKLKYLTSSVWIKLAYELPFAVCDELTITYQIDKKGFINVHAHFPGTQQAERLPEFGLSLVLSKKLDHFTYYGLGPQENYLDRKAGAYFGKYKQTVKNNFTPYLRPQECGNRSQVRYCELLDENGVGIRVQSDHNSFNFSALPYSTEQIEIADHFYELPKSNFTYLKLLANQMGVGGDDSWGAPVHSEYCFPANMQYDLRFTLMPVYKL</sequence>
<dbReference type="Gene3D" id="2.70.98.10">
    <property type="match status" value="1"/>
</dbReference>
<dbReference type="InterPro" id="IPR006104">
    <property type="entry name" value="Glyco_hydro_2_N"/>
</dbReference>
<reference evidence="9 10" key="1">
    <citation type="submission" date="2019-04" db="EMBL/GenBank/DDBJ databases">
        <title>Microbes associate with the intestines of laboratory mice.</title>
        <authorList>
            <person name="Navarre W."/>
            <person name="Wong E."/>
            <person name="Huang K."/>
            <person name="Tropini C."/>
            <person name="Ng K."/>
            <person name="Yu B."/>
        </authorList>
    </citation>
    <scope>NUCLEOTIDE SEQUENCE [LARGE SCALE GENOMIC DNA]</scope>
    <source>
        <strain evidence="9 10">NM61_E11</strain>
    </source>
</reference>
<comment type="caution">
    <text evidence="9">The sequence shown here is derived from an EMBL/GenBank/DDBJ whole genome shotgun (WGS) entry which is preliminary data.</text>
</comment>
<dbReference type="EC" id="3.2.1.23" evidence="3 7"/>
<dbReference type="InterPro" id="IPR032312">
    <property type="entry name" value="LacZ_4"/>
</dbReference>
<organism evidence="9 10">
    <name type="scientific">Lactobacillus intestinalis</name>
    <dbReference type="NCBI Taxonomy" id="151781"/>
    <lineage>
        <taxon>Bacteria</taxon>
        <taxon>Bacillati</taxon>
        <taxon>Bacillota</taxon>
        <taxon>Bacilli</taxon>
        <taxon>Lactobacillales</taxon>
        <taxon>Lactobacillaceae</taxon>
        <taxon>Lactobacillus</taxon>
    </lineage>
</organism>
<comment type="catalytic activity">
    <reaction evidence="1 7">
        <text>Hydrolysis of terminal non-reducing beta-D-galactose residues in beta-D-galactosides.</text>
        <dbReference type="EC" id="3.2.1.23"/>
    </reaction>
</comment>
<proteinExistence type="inferred from homology"/>
<dbReference type="InterPro" id="IPR017853">
    <property type="entry name" value="GH"/>
</dbReference>
<evidence type="ECO:0000256" key="7">
    <source>
        <dbReference type="RuleBase" id="RU361154"/>
    </source>
</evidence>
<dbReference type="GO" id="GO:0005990">
    <property type="term" value="P:lactose catabolic process"/>
    <property type="evidence" value="ECO:0007669"/>
    <property type="project" value="TreeGrafter"/>
</dbReference>
<dbReference type="Gene3D" id="2.60.120.260">
    <property type="entry name" value="Galactose-binding domain-like"/>
    <property type="match status" value="1"/>
</dbReference>
<dbReference type="InterPro" id="IPR023230">
    <property type="entry name" value="Glyco_hydro_2_CS"/>
</dbReference>
<dbReference type="Pfam" id="PF02837">
    <property type="entry name" value="Glyco_hydro_2_N"/>
    <property type="match status" value="1"/>
</dbReference>
<dbReference type="EMBL" id="SRYV01000007">
    <property type="protein sequence ID" value="TGY15769.1"/>
    <property type="molecule type" value="Genomic_DNA"/>
</dbReference>
<evidence type="ECO:0000259" key="8">
    <source>
        <dbReference type="SMART" id="SM01038"/>
    </source>
</evidence>
<evidence type="ECO:0000256" key="1">
    <source>
        <dbReference type="ARBA" id="ARBA00001412"/>
    </source>
</evidence>
<dbReference type="InterPro" id="IPR006101">
    <property type="entry name" value="Glyco_hydro_2"/>
</dbReference>
<dbReference type="InterPro" id="IPR004199">
    <property type="entry name" value="B-gal_small/dom_5"/>
</dbReference>
<dbReference type="RefSeq" id="WP_004045015.1">
    <property type="nucleotide sequence ID" value="NZ_AQFR02000003.1"/>
</dbReference>
<dbReference type="InterPro" id="IPR036156">
    <property type="entry name" value="Beta-gal/glucu_dom_sf"/>
</dbReference>
<dbReference type="PANTHER" id="PTHR46323">
    <property type="entry name" value="BETA-GALACTOSIDASE"/>
    <property type="match status" value="1"/>
</dbReference>
<evidence type="ECO:0000256" key="3">
    <source>
        <dbReference type="ARBA" id="ARBA00012756"/>
    </source>
</evidence>
<comment type="similarity">
    <text evidence="2 7">Belongs to the glycosyl hydrolase 2 family.</text>
</comment>
<protein>
    <recommendedName>
        <fullName evidence="3 7">Beta-galactosidase</fullName>
        <ecNumber evidence="3 7">3.2.1.23</ecNumber>
    </recommendedName>
    <alternativeName>
        <fullName evidence="6 7">Lactase</fullName>
    </alternativeName>
</protein>
<evidence type="ECO:0000313" key="10">
    <source>
        <dbReference type="Proteomes" id="UP000309117"/>
    </source>
</evidence>
<dbReference type="Proteomes" id="UP000309117">
    <property type="component" value="Unassembled WGS sequence"/>
</dbReference>
<evidence type="ECO:0000256" key="6">
    <source>
        <dbReference type="ARBA" id="ARBA00032230"/>
    </source>
</evidence>